<evidence type="ECO:0000313" key="1">
    <source>
        <dbReference type="EMBL" id="PIK42567.1"/>
    </source>
</evidence>
<dbReference type="Gene3D" id="3.30.530.20">
    <property type="match status" value="1"/>
</dbReference>
<keyword evidence="2" id="KW-1185">Reference proteome</keyword>
<proteinExistence type="predicted"/>
<accession>A0A2G8K3I5</accession>
<name>A0A2G8K3I5_STIJA</name>
<dbReference type="OrthoDB" id="10417353at2759"/>
<sequence length="246" mass="27204">MEKYSVSAIDQSDAKYGFSGTTGQFSRGQEVASLIHQVEELHTLNESAWSFRQYKKQFGAPACKGSYNSERKMMRLKIDITAPLEKVLVYLLTPPFGFRNMLERDGGNTQIVERLGGGAIVAYKDIPAQVLCCCNVAARDSLVLAAVKIPTSNVAIAGIKSIEHPSHPPKDDAYRIDIPLAGLYLEQEGDVVHVEEFVSEIDVKGKIGKRGPGSQMQQMVRRMIALGRAIPRMQDVVGQPPYMQFM</sequence>
<protein>
    <submittedName>
        <fullName evidence="1">Uncharacterized protein</fullName>
    </submittedName>
</protein>
<dbReference type="EMBL" id="MRZV01000924">
    <property type="protein sequence ID" value="PIK42567.1"/>
    <property type="molecule type" value="Genomic_DNA"/>
</dbReference>
<comment type="caution">
    <text evidence="1">The sequence shown here is derived from an EMBL/GenBank/DDBJ whole genome shotgun (WGS) entry which is preliminary data.</text>
</comment>
<dbReference type="AlphaFoldDB" id="A0A2G8K3I5"/>
<dbReference type="SUPFAM" id="SSF55961">
    <property type="entry name" value="Bet v1-like"/>
    <property type="match status" value="1"/>
</dbReference>
<evidence type="ECO:0000313" key="2">
    <source>
        <dbReference type="Proteomes" id="UP000230750"/>
    </source>
</evidence>
<dbReference type="Proteomes" id="UP000230750">
    <property type="component" value="Unassembled WGS sequence"/>
</dbReference>
<organism evidence="1 2">
    <name type="scientific">Stichopus japonicus</name>
    <name type="common">Sea cucumber</name>
    <dbReference type="NCBI Taxonomy" id="307972"/>
    <lineage>
        <taxon>Eukaryota</taxon>
        <taxon>Metazoa</taxon>
        <taxon>Echinodermata</taxon>
        <taxon>Eleutherozoa</taxon>
        <taxon>Echinozoa</taxon>
        <taxon>Holothuroidea</taxon>
        <taxon>Aspidochirotacea</taxon>
        <taxon>Aspidochirotida</taxon>
        <taxon>Stichopodidae</taxon>
        <taxon>Apostichopus</taxon>
    </lineage>
</organism>
<gene>
    <name evidence="1" type="ORF">BSL78_20592</name>
</gene>
<dbReference type="InterPro" id="IPR023393">
    <property type="entry name" value="START-like_dom_sf"/>
</dbReference>
<reference evidence="1 2" key="1">
    <citation type="journal article" date="2017" name="PLoS Biol.">
        <title>The sea cucumber genome provides insights into morphological evolution and visceral regeneration.</title>
        <authorList>
            <person name="Zhang X."/>
            <person name="Sun L."/>
            <person name="Yuan J."/>
            <person name="Sun Y."/>
            <person name="Gao Y."/>
            <person name="Zhang L."/>
            <person name="Li S."/>
            <person name="Dai H."/>
            <person name="Hamel J.F."/>
            <person name="Liu C."/>
            <person name="Yu Y."/>
            <person name="Liu S."/>
            <person name="Lin W."/>
            <person name="Guo K."/>
            <person name="Jin S."/>
            <person name="Xu P."/>
            <person name="Storey K.B."/>
            <person name="Huan P."/>
            <person name="Zhang T."/>
            <person name="Zhou Y."/>
            <person name="Zhang J."/>
            <person name="Lin C."/>
            <person name="Li X."/>
            <person name="Xing L."/>
            <person name="Huo D."/>
            <person name="Sun M."/>
            <person name="Wang L."/>
            <person name="Mercier A."/>
            <person name="Li F."/>
            <person name="Yang H."/>
            <person name="Xiang J."/>
        </authorList>
    </citation>
    <scope>NUCLEOTIDE SEQUENCE [LARGE SCALE GENOMIC DNA]</scope>
    <source>
        <strain evidence="1">Shaxun</strain>
        <tissue evidence="1">Muscle</tissue>
    </source>
</reference>